<sequence length="87" mass="10352">MTNIRTSPFAFFFIRTCIRKLSLYLTYGFTLFLAQILSMSFLMAILSNNSQRREVRQRFLVKLLSVMIGKDQIFVQYLLGIECRKDW</sequence>
<keyword evidence="1" id="KW-0472">Membrane</keyword>
<proteinExistence type="predicted"/>
<organism evidence="2 3">
    <name type="scientific">Trema orientale</name>
    <name type="common">Charcoal tree</name>
    <name type="synonym">Celtis orientalis</name>
    <dbReference type="NCBI Taxonomy" id="63057"/>
    <lineage>
        <taxon>Eukaryota</taxon>
        <taxon>Viridiplantae</taxon>
        <taxon>Streptophyta</taxon>
        <taxon>Embryophyta</taxon>
        <taxon>Tracheophyta</taxon>
        <taxon>Spermatophyta</taxon>
        <taxon>Magnoliopsida</taxon>
        <taxon>eudicotyledons</taxon>
        <taxon>Gunneridae</taxon>
        <taxon>Pentapetalae</taxon>
        <taxon>rosids</taxon>
        <taxon>fabids</taxon>
        <taxon>Rosales</taxon>
        <taxon>Cannabaceae</taxon>
        <taxon>Trema</taxon>
    </lineage>
</organism>
<dbReference type="AlphaFoldDB" id="A0A2P5FK37"/>
<name>A0A2P5FK37_TREOI</name>
<dbReference type="Proteomes" id="UP000237000">
    <property type="component" value="Unassembled WGS sequence"/>
</dbReference>
<comment type="caution">
    <text evidence="2">The sequence shown here is derived from an EMBL/GenBank/DDBJ whole genome shotgun (WGS) entry which is preliminary data.</text>
</comment>
<evidence type="ECO:0000313" key="2">
    <source>
        <dbReference type="EMBL" id="PON98155.1"/>
    </source>
</evidence>
<evidence type="ECO:0000313" key="3">
    <source>
        <dbReference type="Proteomes" id="UP000237000"/>
    </source>
</evidence>
<keyword evidence="3" id="KW-1185">Reference proteome</keyword>
<evidence type="ECO:0000256" key="1">
    <source>
        <dbReference type="SAM" id="Phobius"/>
    </source>
</evidence>
<feature type="transmembrane region" description="Helical" evidence="1">
    <location>
        <begin position="21"/>
        <end position="46"/>
    </location>
</feature>
<dbReference type="EMBL" id="JXTC01000026">
    <property type="protein sequence ID" value="PON98155.1"/>
    <property type="molecule type" value="Genomic_DNA"/>
</dbReference>
<keyword evidence="1" id="KW-0812">Transmembrane</keyword>
<dbReference type="InParanoid" id="A0A2P5FK37"/>
<gene>
    <name evidence="2" type="ORF">TorRG33x02_059850</name>
</gene>
<reference evidence="3" key="1">
    <citation type="submission" date="2016-06" db="EMBL/GenBank/DDBJ databases">
        <title>Parallel loss of symbiosis genes in relatives of nitrogen-fixing non-legume Parasponia.</title>
        <authorList>
            <person name="Van Velzen R."/>
            <person name="Holmer R."/>
            <person name="Bu F."/>
            <person name="Rutten L."/>
            <person name="Van Zeijl A."/>
            <person name="Liu W."/>
            <person name="Santuari L."/>
            <person name="Cao Q."/>
            <person name="Sharma T."/>
            <person name="Shen D."/>
            <person name="Roswanjaya Y."/>
            <person name="Wardhani T."/>
            <person name="Kalhor M.S."/>
            <person name="Jansen J."/>
            <person name="Van den Hoogen J."/>
            <person name="Gungor B."/>
            <person name="Hartog M."/>
            <person name="Hontelez J."/>
            <person name="Verver J."/>
            <person name="Yang W.-C."/>
            <person name="Schijlen E."/>
            <person name="Repin R."/>
            <person name="Schilthuizen M."/>
            <person name="Schranz E."/>
            <person name="Heidstra R."/>
            <person name="Miyata K."/>
            <person name="Fedorova E."/>
            <person name="Kohlen W."/>
            <person name="Bisseling T."/>
            <person name="Smit S."/>
            <person name="Geurts R."/>
        </authorList>
    </citation>
    <scope>NUCLEOTIDE SEQUENCE [LARGE SCALE GENOMIC DNA]</scope>
    <source>
        <strain evidence="3">cv. RG33-2</strain>
    </source>
</reference>
<protein>
    <submittedName>
        <fullName evidence="2">Uncharacterized protein</fullName>
    </submittedName>
</protein>
<keyword evidence="1" id="KW-1133">Transmembrane helix</keyword>
<accession>A0A2P5FK37</accession>